<gene>
    <name evidence="2" type="ORF">Cboi02_000153900</name>
</gene>
<protein>
    <submittedName>
        <fullName evidence="2">Unnamed protein product</fullName>
    </submittedName>
</protein>
<accession>A0A9W6WGG4</accession>
<feature type="region of interest" description="Disordered" evidence="1">
    <location>
        <begin position="155"/>
        <end position="191"/>
    </location>
</feature>
<reference evidence="2" key="1">
    <citation type="submission" date="2023-04" db="EMBL/GenBank/DDBJ databases">
        <title>Candida boidinii NBRC 10035.</title>
        <authorList>
            <person name="Ichikawa N."/>
            <person name="Sato H."/>
            <person name="Tonouchi N."/>
        </authorList>
    </citation>
    <scope>NUCLEOTIDE SEQUENCE</scope>
    <source>
        <strain evidence="2">NBRC 10035</strain>
    </source>
</reference>
<proteinExistence type="predicted"/>
<keyword evidence="3" id="KW-1185">Reference proteome</keyword>
<name>A0A9W6WGG4_CANBO</name>
<feature type="compositionally biased region" description="Polar residues" evidence="1">
    <location>
        <begin position="155"/>
        <end position="171"/>
    </location>
</feature>
<dbReference type="EMBL" id="BSXN01000370">
    <property type="protein sequence ID" value="GME68282.1"/>
    <property type="molecule type" value="Genomic_DNA"/>
</dbReference>
<organism evidence="2 3">
    <name type="scientific">Candida boidinii</name>
    <name type="common">Yeast</name>
    <dbReference type="NCBI Taxonomy" id="5477"/>
    <lineage>
        <taxon>Eukaryota</taxon>
        <taxon>Fungi</taxon>
        <taxon>Dikarya</taxon>
        <taxon>Ascomycota</taxon>
        <taxon>Saccharomycotina</taxon>
        <taxon>Pichiomycetes</taxon>
        <taxon>Pichiales</taxon>
        <taxon>Pichiaceae</taxon>
        <taxon>Ogataea</taxon>
        <taxon>Ogataea/Candida clade</taxon>
    </lineage>
</organism>
<sequence length="230" mass="25742">MSSFDTNITVSNQSHAYSNTLSNTRVNKIVNNDIDLNSTPKTSEQTDMLVESLNNLILQPSSNNNEYTHDPEHVQKINNNSKQSFKNDINSGSGITNKNLSKPSVNSESINKYMTNVDKDKNNSLPLNNAPSEIKGLDDNFGHNQLNVEIISTNSDEHNYSNNNKNHLTQTSSSNDSSNDNNSDSSNSKKIDLMKRIDADDGEYEQSIITNEDLNTPRLDLHLENLQILR</sequence>
<evidence type="ECO:0000256" key="1">
    <source>
        <dbReference type="SAM" id="MobiDB-lite"/>
    </source>
</evidence>
<feature type="compositionally biased region" description="Low complexity" evidence="1">
    <location>
        <begin position="172"/>
        <end position="186"/>
    </location>
</feature>
<feature type="region of interest" description="Disordered" evidence="1">
    <location>
        <begin position="80"/>
        <end position="108"/>
    </location>
</feature>
<comment type="caution">
    <text evidence="2">The sequence shown here is derived from an EMBL/GenBank/DDBJ whole genome shotgun (WGS) entry which is preliminary data.</text>
</comment>
<evidence type="ECO:0000313" key="3">
    <source>
        <dbReference type="Proteomes" id="UP001165120"/>
    </source>
</evidence>
<dbReference type="AlphaFoldDB" id="A0A9W6WGG4"/>
<dbReference type="Proteomes" id="UP001165120">
    <property type="component" value="Unassembled WGS sequence"/>
</dbReference>
<evidence type="ECO:0000313" key="2">
    <source>
        <dbReference type="EMBL" id="GME68282.1"/>
    </source>
</evidence>